<dbReference type="EMBL" id="AEUT02000001">
    <property type="protein sequence ID" value="EGE53704.1"/>
    <property type="molecule type" value="Genomic_DNA"/>
</dbReference>
<evidence type="ECO:0000313" key="3">
    <source>
        <dbReference type="EMBL" id="EGE53704.1"/>
    </source>
</evidence>
<dbReference type="Pfam" id="PF13408">
    <property type="entry name" value="Zn_ribbon_recom"/>
    <property type="match status" value="1"/>
</dbReference>
<dbReference type="InterPro" id="IPR025827">
    <property type="entry name" value="Zn_ribbon_recom_dom"/>
</dbReference>
<dbReference type="HOGENOM" id="CLU_010686_0_0_9"/>
<feature type="coiled-coil region" evidence="1">
    <location>
        <begin position="108"/>
        <end position="174"/>
    </location>
</feature>
<comment type="caution">
    <text evidence="3">The sequence shown here is derived from an EMBL/GenBank/DDBJ whole genome shotgun (WGS) entry which is preliminary data.</text>
</comment>
<protein>
    <recommendedName>
        <fullName evidence="2">Recombinase zinc beta ribbon domain-containing protein</fullName>
    </recommendedName>
</protein>
<organism evidence="3 4">
    <name type="scientific">Streptococcus parauberis NCFD 2020</name>
    <dbReference type="NCBI Taxonomy" id="873447"/>
    <lineage>
        <taxon>Bacteria</taxon>
        <taxon>Bacillati</taxon>
        <taxon>Bacillota</taxon>
        <taxon>Bacilli</taxon>
        <taxon>Lactobacillales</taxon>
        <taxon>Streptococcaceae</taxon>
        <taxon>Streptococcus</taxon>
    </lineage>
</organism>
<dbReference type="AlphaFoldDB" id="F1YZ92"/>
<feature type="domain" description="Recombinase zinc beta ribbon" evidence="2">
    <location>
        <begin position="21"/>
        <end position="80"/>
    </location>
</feature>
<evidence type="ECO:0000313" key="4">
    <source>
        <dbReference type="Proteomes" id="UP000003732"/>
    </source>
</evidence>
<name>F1YZ92_9STRE</name>
<dbReference type="eggNOG" id="COG1196">
    <property type="taxonomic scope" value="Bacteria"/>
</dbReference>
<evidence type="ECO:0000256" key="1">
    <source>
        <dbReference type="SAM" id="Coils"/>
    </source>
</evidence>
<proteinExistence type="predicted"/>
<accession>F1YZ92</accession>
<dbReference type="Proteomes" id="UP000003732">
    <property type="component" value="Unassembled WGS sequence"/>
</dbReference>
<gene>
    <name evidence="3" type="ORF">SPB_0420</name>
</gene>
<reference evidence="3 4" key="1">
    <citation type="submission" date="2011-02" db="EMBL/GenBank/DDBJ databases">
        <authorList>
            <person name="Stanhope M.J."/>
            <person name="Durkin A.S."/>
            <person name="Hostetler J."/>
            <person name="Kim M."/>
            <person name="Radune D."/>
            <person name="Singh I."/>
            <person name="Town C.D."/>
        </authorList>
    </citation>
    <scope>NUCLEOTIDE SEQUENCE [LARGE SCALE GENOMIC DNA]</scope>
    <source>
        <strain evidence="3 4">NCFD 2020</strain>
    </source>
</reference>
<evidence type="ECO:0000259" key="2">
    <source>
        <dbReference type="Pfam" id="PF13408"/>
    </source>
</evidence>
<sequence>MVQKQMALRTKGNNRRRSTSIFSSKLICGDCGNFYGSKVWHSNTKYRRTVWRCNHKYGNDEKCQTPHLTEDEIKEIFIKATNQLVDIKDEVISNYEEMKEMLFGTVELESEQRQLEDELNEVAGLIEDCIKENVRVALDQAEYEKRYNGLVERFDKANERLEEIKAQIAERQARGQQIEMFLKDLEKVGVVKEFDNDLFLALVERIEVGREKVVVRFKDGTKVEG</sequence>
<keyword evidence="1" id="KW-0175">Coiled coil</keyword>